<accession>A0A0D2DDS0</accession>
<dbReference type="Proteomes" id="UP000054466">
    <property type="component" value="Unassembled WGS sequence"/>
</dbReference>
<evidence type="ECO:0008006" key="4">
    <source>
        <dbReference type="Google" id="ProtNLM"/>
    </source>
</evidence>
<feature type="compositionally biased region" description="Basic and acidic residues" evidence="1">
    <location>
        <begin position="240"/>
        <end position="249"/>
    </location>
</feature>
<evidence type="ECO:0000313" key="2">
    <source>
        <dbReference type="EMBL" id="KIW33854.1"/>
    </source>
</evidence>
<keyword evidence="3" id="KW-1185">Reference proteome</keyword>
<feature type="compositionally biased region" description="Basic and acidic residues" evidence="1">
    <location>
        <begin position="23"/>
        <end position="33"/>
    </location>
</feature>
<evidence type="ECO:0000256" key="1">
    <source>
        <dbReference type="SAM" id="MobiDB-lite"/>
    </source>
</evidence>
<organism evidence="2 3">
    <name type="scientific">Cladophialophora immunda</name>
    <dbReference type="NCBI Taxonomy" id="569365"/>
    <lineage>
        <taxon>Eukaryota</taxon>
        <taxon>Fungi</taxon>
        <taxon>Dikarya</taxon>
        <taxon>Ascomycota</taxon>
        <taxon>Pezizomycotina</taxon>
        <taxon>Eurotiomycetes</taxon>
        <taxon>Chaetothyriomycetidae</taxon>
        <taxon>Chaetothyriales</taxon>
        <taxon>Herpotrichiellaceae</taxon>
        <taxon>Cladophialophora</taxon>
    </lineage>
</organism>
<dbReference type="AlphaFoldDB" id="A0A0D2DDS0"/>
<dbReference type="EMBL" id="KN847040">
    <property type="protein sequence ID" value="KIW33854.1"/>
    <property type="molecule type" value="Genomic_DNA"/>
</dbReference>
<dbReference type="PANTHER" id="PTHR35391">
    <property type="entry name" value="C2H2-TYPE DOMAIN-CONTAINING PROTEIN-RELATED"/>
    <property type="match status" value="1"/>
</dbReference>
<gene>
    <name evidence="2" type="ORF">PV07_00670</name>
</gene>
<dbReference type="PANTHER" id="PTHR35391:SF7">
    <property type="entry name" value="C2H2-TYPE DOMAIN-CONTAINING PROTEIN"/>
    <property type="match status" value="1"/>
</dbReference>
<protein>
    <recommendedName>
        <fullName evidence="4">C2H2-type domain-containing protein</fullName>
    </recommendedName>
</protein>
<reference evidence="2 3" key="1">
    <citation type="submission" date="2015-01" db="EMBL/GenBank/DDBJ databases">
        <title>The Genome Sequence of Cladophialophora immunda CBS83496.</title>
        <authorList>
            <consortium name="The Broad Institute Genomics Platform"/>
            <person name="Cuomo C."/>
            <person name="de Hoog S."/>
            <person name="Gorbushina A."/>
            <person name="Stielow B."/>
            <person name="Teixiera M."/>
            <person name="Abouelleil A."/>
            <person name="Chapman S.B."/>
            <person name="Priest M."/>
            <person name="Young S.K."/>
            <person name="Wortman J."/>
            <person name="Nusbaum C."/>
            <person name="Birren B."/>
        </authorList>
    </citation>
    <scope>NUCLEOTIDE SEQUENCE [LARGE SCALE GENOMIC DNA]</scope>
    <source>
        <strain evidence="2 3">CBS 83496</strain>
    </source>
</reference>
<dbReference type="GeneID" id="27339864"/>
<dbReference type="RefSeq" id="XP_016254070.1">
    <property type="nucleotide sequence ID" value="XM_016387142.1"/>
</dbReference>
<feature type="region of interest" description="Disordered" evidence="1">
    <location>
        <begin position="234"/>
        <end position="255"/>
    </location>
</feature>
<dbReference type="STRING" id="569365.A0A0D2DDS0"/>
<proteinExistence type="predicted"/>
<name>A0A0D2DDS0_9EURO</name>
<sequence>MENAVLQAKAPLANPTGSGGSDLPREPLEDRPRHPASVAYSSLSSTAPDPEKFRKSMARSRITKISEMPAGSYELEIVPPPRAMMNGSDFECPYCCLVLPTSKFKDLKDWHEHVKHDAEPYVCLFDNCDSGDVLYANSKDWKDHMRARHLLRWSCNTRAHGGMYETATEFESHLRTEHPGQYTESQMRLITNNSVFFIEKIFDSCPLCGHTSGNIEEHVNQHLQQVAFKSLPLPDGPLEVTKDDGDRSKSISADSALASGSRSTVKNFMLSSPAEDVAGLDEQVDPEMFVSDSEILFSEEIPYHDWAPVFTKIQRGDALRDPLGAPTMEEQLSDPILKPFISNAYEL</sequence>
<feature type="region of interest" description="Disordered" evidence="1">
    <location>
        <begin position="1"/>
        <end position="57"/>
    </location>
</feature>
<dbReference type="HOGENOM" id="CLU_799263_0_0_1"/>
<evidence type="ECO:0000313" key="3">
    <source>
        <dbReference type="Proteomes" id="UP000054466"/>
    </source>
</evidence>
<dbReference type="OrthoDB" id="6161812at2759"/>
<dbReference type="VEuPathDB" id="FungiDB:PV07_00670"/>